<dbReference type="Gene3D" id="3.30.450.40">
    <property type="match status" value="1"/>
</dbReference>
<dbReference type="EMBL" id="JAHBCL010000004">
    <property type="protein sequence ID" value="MBS7525718.1"/>
    <property type="molecule type" value="Genomic_DNA"/>
</dbReference>
<dbReference type="Pfam" id="PF13185">
    <property type="entry name" value="GAF_2"/>
    <property type="match status" value="1"/>
</dbReference>
<dbReference type="InterPro" id="IPR050469">
    <property type="entry name" value="Diguanylate_Cyclase"/>
</dbReference>
<proteinExistence type="predicted"/>
<evidence type="ECO:0000313" key="2">
    <source>
        <dbReference type="EMBL" id="MBS7525718.1"/>
    </source>
</evidence>
<feature type="domain" description="GGDEF" evidence="1">
    <location>
        <begin position="564"/>
        <end position="702"/>
    </location>
</feature>
<dbReference type="Gene3D" id="1.25.40.10">
    <property type="entry name" value="Tetratricopeptide repeat domain"/>
    <property type="match status" value="1"/>
</dbReference>
<dbReference type="EC" id="2.7.7.65" evidence="2"/>
<dbReference type="InterPro" id="IPR011990">
    <property type="entry name" value="TPR-like_helical_dom_sf"/>
</dbReference>
<dbReference type="InterPro" id="IPR043128">
    <property type="entry name" value="Rev_trsase/Diguanyl_cyclase"/>
</dbReference>
<dbReference type="InterPro" id="IPR000160">
    <property type="entry name" value="GGDEF_dom"/>
</dbReference>
<dbReference type="InterPro" id="IPR019734">
    <property type="entry name" value="TPR_rpt"/>
</dbReference>
<dbReference type="Proteomes" id="UP000746471">
    <property type="component" value="Unassembled WGS sequence"/>
</dbReference>
<dbReference type="SUPFAM" id="SSF48452">
    <property type="entry name" value="TPR-like"/>
    <property type="match status" value="1"/>
</dbReference>
<accession>A0ABS5PKS6</accession>
<dbReference type="SMART" id="SM00267">
    <property type="entry name" value="GGDEF"/>
    <property type="match status" value="1"/>
</dbReference>
<dbReference type="SMART" id="SM00028">
    <property type="entry name" value="TPR"/>
    <property type="match status" value="2"/>
</dbReference>
<organism evidence="2 3">
    <name type="scientific">Fusibacter paucivorans</name>
    <dbReference type="NCBI Taxonomy" id="76009"/>
    <lineage>
        <taxon>Bacteria</taxon>
        <taxon>Bacillati</taxon>
        <taxon>Bacillota</taxon>
        <taxon>Clostridia</taxon>
        <taxon>Eubacteriales</taxon>
        <taxon>Eubacteriales Family XII. Incertae Sedis</taxon>
        <taxon>Fusibacter</taxon>
    </lineage>
</organism>
<reference evidence="2 3" key="1">
    <citation type="submission" date="2021-05" db="EMBL/GenBank/DDBJ databases">
        <title>Fusibacter ferrireducens sp. nov., an anaerobic, sulfur- and Fe-reducing bacterium isolated from the mangrove sediment.</title>
        <authorList>
            <person name="Qiu D."/>
        </authorList>
    </citation>
    <scope>NUCLEOTIDE SEQUENCE [LARGE SCALE GENOMIC DNA]</scope>
    <source>
        <strain evidence="2 3">DSM 12116</strain>
    </source>
</reference>
<gene>
    <name evidence="2" type="ORF">KHM83_03400</name>
</gene>
<dbReference type="InterPro" id="IPR003018">
    <property type="entry name" value="GAF"/>
</dbReference>
<dbReference type="SUPFAM" id="SSF55073">
    <property type="entry name" value="Nucleotide cyclase"/>
    <property type="match status" value="1"/>
</dbReference>
<dbReference type="PANTHER" id="PTHR45138:SF9">
    <property type="entry name" value="DIGUANYLATE CYCLASE DGCM-RELATED"/>
    <property type="match status" value="1"/>
</dbReference>
<dbReference type="NCBIfam" id="TIGR00254">
    <property type="entry name" value="GGDEF"/>
    <property type="match status" value="1"/>
</dbReference>
<dbReference type="CDD" id="cd01949">
    <property type="entry name" value="GGDEF"/>
    <property type="match status" value="1"/>
</dbReference>
<dbReference type="PROSITE" id="PS50887">
    <property type="entry name" value="GGDEF"/>
    <property type="match status" value="1"/>
</dbReference>
<evidence type="ECO:0000313" key="3">
    <source>
        <dbReference type="Proteomes" id="UP000746471"/>
    </source>
</evidence>
<dbReference type="Pfam" id="PF00990">
    <property type="entry name" value="GGDEF"/>
    <property type="match status" value="1"/>
</dbReference>
<keyword evidence="2" id="KW-0808">Transferase</keyword>
<dbReference type="Gene3D" id="3.30.70.270">
    <property type="match status" value="1"/>
</dbReference>
<name>A0ABS5PKS6_9FIRM</name>
<dbReference type="GO" id="GO:0052621">
    <property type="term" value="F:diguanylate cyclase activity"/>
    <property type="evidence" value="ECO:0007669"/>
    <property type="project" value="UniProtKB-EC"/>
</dbReference>
<dbReference type="InterPro" id="IPR029787">
    <property type="entry name" value="Nucleotide_cyclase"/>
</dbReference>
<protein>
    <submittedName>
        <fullName evidence="2">Diguanylate cyclase</fullName>
        <ecNumber evidence="2">2.7.7.65</ecNumber>
    </submittedName>
</protein>
<dbReference type="PANTHER" id="PTHR45138">
    <property type="entry name" value="REGULATORY COMPONENTS OF SENSORY TRANSDUCTION SYSTEM"/>
    <property type="match status" value="1"/>
</dbReference>
<comment type="caution">
    <text evidence="2">The sequence shown here is derived from an EMBL/GenBank/DDBJ whole genome shotgun (WGS) entry which is preliminary data.</text>
</comment>
<dbReference type="InterPro" id="IPR029016">
    <property type="entry name" value="GAF-like_dom_sf"/>
</dbReference>
<keyword evidence="2" id="KW-0548">Nucleotidyltransferase</keyword>
<dbReference type="RefSeq" id="WP_213235502.1">
    <property type="nucleotide sequence ID" value="NZ_JAHBCL010000004.1"/>
</dbReference>
<sequence length="709" mass="81396">MISVDIDLEKLNDLMEANQQISHAEKIEAVENRINTIRELDDVYLKVRTLINYGKELYAVGKNEAAREIASEMYQVSSKESFDELHMLCCNLLGNISARKGFYAMALDYYHQSLQVIETHALRTHYRSMLINNIASLYASLKLYDSAVKYYLDALPLAAQEGNYEAQFLIYYNLGDIYARQRQAEQLAETEQMLMQMTQSTCQGTFYLGLYKLLAAKHARINGDIYIAQALLASVLTLLAVEEDPVTRLECYIEKALCAYADKQYEIALHEAKIALTQVVEAEEFEFEREVLQMLCDIATAMGNTAITAAYQKQLITLDETFIARMNEMTIFQIREKSAVKIENRLNENAVKLLKNMQMIYEISQEITKEQDYDKIFRLIIQKLVSFMDFDALVIGLYNAENQVVYNRMMYHRQTITRSYDVSVHNKSSLATWCIRHSQEIYTGFNSHLKLDDFEPLQLNFPDLEVPYESVFYLPLYDEGTIIGVFSLQKFERDGFNHYELEMIRTIGAYIAIAITNALKTQELKRLNGALEALSRRDSLSGLANRHALNEDLKTYFAPSMRQNHISVIMIDIDFFKEFNDRYGHLEGDMVIRKTAEIIHRHIDDLDARAYRYGGDEFLILARAVPLEIIEIVCEMILRDIRMLSIRHDDSNINGIVTLSIGIASYGNAYLEAGEDVLLKGADNAVYEAKGNGRNGIAHIVYDVPKEKH</sequence>
<keyword evidence="3" id="KW-1185">Reference proteome</keyword>
<evidence type="ECO:0000259" key="1">
    <source>
        <dbReference type="PROSITE" id="PS50887"/>
    </source>
</evidence>
<dbReference type="SUPFAM" id="SSF55781">
    <property type="entry name" value="GAF domain-like"/>
    <property type="match status" value="1"/>
</dbReference>